<name>A0A066TQ92_9PSEU</name>
<dbReference type="Pfam" id="PF08240">
    <property type="entry name" value="ADH_N"/>
    <property type="match status" value="1"/>
</dbReference>
<keyword evidence="5" id="KW-1185">Reference proteome</keyword>
<dbReference type="GO" id="GO:0016651">
    <property type="term" value="F:oxidoreductase activity, acting on NAD(P)H"/>
    <property type="evidence" value="ECO:0007669"/>
    <property type="project" value="TreeGrafter"/>
</dbReference>
<evidence type="ECO:0000256" key="2">
    <source>
        <dbReference type="ARBA" id="ARBA00023002"/>
    </source>
</evidence>
<dbReference type="OrthoDB" id="9787435at2"/>
<evidence type="ECO:0000256" key="1">
    <source>
        <dbReference type="ARBA" id="ARBA00022857"/>
    </source>
</evidence>
<gene>
    <name evidence="4" type="ORF">DV20_35690</name>
</gene>
<dbReference type="SUPFAM" id="SSF50129">
    <property type="entry name" value="GroES-like"/>
    <property type="match status" value="1"/>
</dbReference>
<dbReference type="PANTHER" id="PTHR48106">
    <property type="entry name" value="QUINONE OXIDOREDUCTASE PIG3-RELATED"/>
    <property type="match status" value="1"/>
</dbReference>
<accession>A0A066TQ92</accession>
<dbReference type="STRING" id="287986.DV20_35690"/>
<dbReference type="Gene3D" id="3.40.50.720">
    <property type="entry name" value="NAD(P)-binding Rossmann-like Domain"/>
    <property type="match status" value="1"/>
</dbReference>
<keyword evidence="1" id="KW-0521">NADP</keyword>
<dbReference type="eggNOG" id="COG0604">
    <property type="taxonomic scope" value="Bacteria"/>
</dbReference>
<dbReference type="CDD" id="cd05289">
    <property type="entry name" value="MDR_like_2"/>
    <property type="match status" value="1"/>
</dbReference>
<comment type="caution">
    <text evidence="4">The sequence shown here is derived from an EMBL/GenBank/DDBJ whole genome shotgun (WGS) entry which is preliminary data.</text>
</comment>
<dbReference type="EMBL" id="JMQI01000073">
    <property type="protein sequence ID" value="KDN17326.1"/>
    <property type="molecule type" value="Genomic_DNA"/>
</dbReference>
<dbReference type="GO" id="GO:0070402">
    <property type="term" value="F:NADPH binding"/>
    <property type="evidence" value="ECO:0007669"/>
    <property type="project" value="TreeGrafter"/>
</dbReference>
<dbReference type="InterPro" id="IPR013154">
    <property type="entry name" value="ADH-like_N"/>
</dbReference>
<evidence type="ECO:0000313" key="4">
    <source>
        <dbReference type="EMBL" id="KDN17326.1"/>
    </source>
</evidence>
<dbReference type="Gene3D" id="3.90.180.10">
    <property type="entry name" value="Medium-chain alcohol dehydrogenases, catalytic domain"/>
    <property type="match status" value="1"/>
</dbReference>
<proteinExistence type="predicted"/>
<dbReference type="InterPro" id="IPR011032">
    <property type="entry name" value="GroES-like_sf"/>
</dbReference>
<dbReference type="PANTHER" id="PTHR48106:SF18">
    <property type="entry name" value="QUINONE OXIDOREDUCTASE PIG3"/>
    <property type="match status" value="1"/>
</dbReference>
<dbReference type="SUPFAM" id="SSF51735">
    <property type="entry name" value="NAD(P)-binding Rossmann-fold domains"/>
    <property type="match status" value="1"/>
</dbReference>
<dbReference type="AlphaFoldDB" id="A0A066TQ92"/>
<sequence length="316" mass="32533">MRAIGLTEFGGPEVLRVIDLPDPVPGPGEVRVRVHTAAVNPTDAMLRAGVVQAWFGGRPGPYVPGMDAAGVVDAIGPDTETALRPGDRVMAIVQAYGPRGGAYAEFVVAPVESVVPMPPGVDFPAACTLLMNALTARLALDAVTVPAGGTVAVTGAAGAFGGYAVQLAKAEGLRVFADAADADVRLVRELGADEVVPRGDDVAVRFRALAPDGVDALLDGAAQHELVVAAVRDGGGLAVVRGWDGPAGRDIRLHKVFVPDAVTDHARLLRLRDQAGAGELTLRVADVLPAGRAADAHRRLAEGGVRGRLVLDFTTI</sequence>
<evidence type="ECO:0000259" key="3">
    <source>
        <dbReference type="SMART" id="SM00829"/>
    </source>
</evidence>
<dbReference type="Pfam" id="PF13602">
    <property type="entry name" value="ADH_zinc_N_2"/>
    <property type="match status" value="1"/>
</dbReference>
<protein>
    <submittedName>
        <fullName evidence="4">Alcohol dehydrogenase</fullName>
    </submittedName>
</protein>
<dbReference type="SMART" id="SM00829">
    <property type="entry name" value="PKS_ER"/>
    <property type="match status" value="1"/>
</dbReference>
<keyword evidence="2" id="KW-0560">Oxidoreductase</keyword>
<dbReference type="Proteomes" id="UP000027345">
    <property type="component" value="Unassembled WGS sequence"/>
</dbReference>
<dbReference type="InterPro" id="IPR036291">
    <property type="entry name" value="NAD(P)-bd_dom_sf"/>
</dbReference>
<reference evidence="4 5" key="1">
    <citation type="submission" date="2014-05" db="EMBL/GenBank/DDBJ databases">
        <title>Draft genome sequence of Amycolatopsis rifamycinica DSM 46095.</title>
        <authorList>
            <person name="Lal R."/>
            <person name="Saxena A."/>
            <person name="Kumari R."/>
            <person name="Mukherjee U."/>
            <person name="Singh P."/>
            <person name="Sangwan N."/>
            <person name="Mahato N.K."/>
        </authorList>
    </citation>
    <scope>NUCLEOTIDE SEQUENCE [LARGE SCALE GENOMIC DNA]</scope>
    <source>
        <strain evidence="4 5">DSM 46095</strain>
    </source>
</reference>
<feature type="domain" description="Enoyl reductase (ER)" evidence="3">
    <location>
        <begin position="10"/>
        <end position="311"/>
    </location>
</feature>
<dbReference type="InterPro" id="IPR020843">
    <property type="entry name" value="ER"/>
</dbReference>
<organism evidence="4 5">
    <name type="scientific">Amycolatopsis rifamycinica</name>
    <dbReference type="NCBI Taxonomy" id="287986"/>
    <lineage>
        <taxon>Bacteria</taxon>
        <taxon>Bacillati</taxon>
        <taxon>Actinomycetota</taxon>
        <taxon>Actinomycetes</taxon>
        <taxon>Pseudonocardiales</taxon>
        <taxon>Pseudonocardiaceae</taxon>
        <taxon>Amycolatopsis</taxon>
    </lineage>
</organism>
<dbReference type="RefSeq" id="WP_043787578.1">
    <property type="nucleotide sequence ID" value="NZ_JMQI01000073.1"/>
</dbReference>
<evidence type="ECO:0000313" key="5">
    <source>
        <dbReference type="Proteomes" id="UP000027345"/>
    </source>
</evidence>